<sequence length="284" mass="31509">MVESRNDLLQWVNNLCGLDYTKIEQCGTGAAYCQIIDSIFRDVPLSKVKFEAKGEHEFVANFKVLQGHFTKHKIDKPIPVDKLIKLKMQDNLDFVQWIKRYWEANNPGEPYDPLSRRKAAPGGASAGAKLAGATRTVPTRRPGTATAKSSTHVAPAPSARGAPNNGASSRASQSTSMSASRPPSASQVLSLQREIDDLSNQLINLNVAHDSISQEREFYYQKLREVEIIIQQHVAADPSLMDSPLVKEVYTSLYSTDEGFELPEEDDLEQLTLPDGMNDMDDIF</sequence>
<dbReference type="EMBL" id="QTSX02000778">
    <property type="protein sequence ID" value="KAJ9085156.1"/>
    <property type="molecule type" value="Genomic_DNA"/>
</dbReference>
<evidence type="ECO:0000313" key="2">
    <source>
        <dbReference type="Proteomes" id="UP001165960"/>
    </source>
</evidence>
<name>A0ACC2UET5_9FUNG</name>
<proteinExistence type="predicted"/>
<accession>A0ACC2UET5</accession>
<evidence type="ECO:0000313" key="1">
    <source>
        <dbReference type="EMBL" id="KAJ9085156.1"/>
    </source>
</evidence>
<reference evidence="1" key="1">
    <citation type="submission" date="2022-04" db="EMBL/GenBank/DDBJ databases">
        <title>Genome of the entomopathogenic fungus Entomophthora muscae.</title>
        <authorList>
            <person name="Elya C."/>
            <person name="Lovett B.R."/>
            <person name="Lee E."/>
            <person name="Macias A.M."/>
            <person name="Hajek A.E."/>
            <person name="De Bivort B.L."/>
            <person name="Kasson M.T."/>
            <person name="De Fine Licht H.H."/>
            <person name="Stajich J.E."/>
        </authorList>
    </citation>
    <scope>NUCLEOTIDE SEQUENCE</scope>
    <source>
        <strain evidence="1">Berkeley</strain>
    </source>
</reference>
<protein>
    <submittedName>
        <fullName evidence="1">Microtubule integrity protein mal3</fullName>
    </submittedName>
</protein>
<organism evidence="1 2">
    <name type="scientific">Entomophthora muscae</name>
    <dbReference type="NCBI Taxonomy" id="34485"/>
    <lineage>
        <taxon>Eukaryota</taxon>
        <taxon>Fungi</taxon>
        <taxon>Fungi incertae sedis</taxon>
        <taxon>Zoopagomycota</taxon>
        <taxon>Entomophthoromycotina</taxon>
        <taxon>Entomophthoromycetes</taxon>
        <taxon>Entomophthorales</taxon>
        <taxon>Entomophthoraceae</taxon>
        <taxon>Entomophthora</taxon>
    </lineage>
</organism>
<keyword evidence="2" id="KW-1185">Reference proteome</keyword>
<gene>
    <name evidence="1" type="primary">BIM1_3</name>
    <name evidence="1" type="ORF">DSO57_1016669</name>
</gene>
<dbReference type="Proteomes" id="UP001165960">
    <property type="component" value="Unassembled WGS sequence"/>
</dbReference>
<comment type="caution">
    <text evidence="1">The sequence shown here is derived from an EMBL/GenBank/DDBJ whole genome shotgun (WGS) entry which is preliminary data.</text>
</comment>